<dbReference type="AlphaFoldDB" id="A0A0S7EL77"/>
<sequence length="180" mass="21075">MEENQQRRSCGEEVNTIEAVIRSQQRRSGEVWVKVLEEMSSVCLKRRQGDKMSSACSITSQLQTDMQQMSANSENSVLKCIHFDGCFKKNQKDKKKTFLVHIVIYLDFKKCFCVLAHMPIWKKCVFLSSCDSAAKRQERNLIQLITFNDGELHQQLNLKAKMRNRLFEGYSRKRWLSDNK</sequence>
<evidence type="ECO:0000313" key="1">
    <source>
        <dbReference type="EMBL" id="JAO05793.1"/>
    </source>
</evidence>
<reference evidence="1" key="1">
    <citation type="submission" date="2014-12" db="EMBL/GenBank/DDBJ databases">
        <title>Parallel Evolution in Life History Adaptation Evident in the Tissue-Specific Poeciliopsis prolifica transcriptome.</title>
        <authorList>
            <person name="Jue N.K."/>
            <person name="Foley R.J."/>
            <person name="Obergfell C."/>
            <person name="Reznick D.N."/>
            <person name="O'Neill R.J."/>
            <person name="O'Neill M.J."/>
        </authorList>
    </citation>
    <scope>NUCLEOTIDE SEQUENCE</scope>
</reference>
<proteinExistence type="predicted"/>
<feature type="non-terminal residue" evidence="1">
    <location>
        <position position="180"/>
    </location>
</feature>
<accession>A0A0S7EL77</accession>
<gene>
    <name evidence="1" type="primary">PPUP8439</name>
</gene>
<organism evidence="1">
    <name type="scientific">Poeciliopsis prolifica</name>
    <name type="common">blackstripe livebearer</name>
    <dbReference type="NCBI Taxonomy" id="188132"/>
    <lineage>
        <taxon>Eukaryota</taxon>
        <taxon>Metazoa</taxon>
        <taxon>Chordata</taxon>
        <taxon>Craniata</taxon>
        <taxon>Vertebrata</taxon>
        <taxon>Euteleostomi</taxon>
        <taxon>Actinopterygii</taxon>
        <taxon>Neopterygii</taxon>
        <taxon>Teleostei</taxon>
        <taxon>Neoteleostei</taxon>
        <taxon>Acanthomorphata</taxon>
        <taxon>Ovalentaria</taxon>
        <taxon>Atherinomorphae</taxon>
        <taxon>Cyprinodontiformes</taxon>
        <taxon>Poeciliidae</taxon>
        <taxon>Poeciliinae</taxon>
        <taxon>Poeciliopsis</taxon>
    </lineage>
</organism>
<dbReference type="EMBL" id="GBYX01475884">
    <property type="protein sequence ID" value="JAO05793.1"/>
    <property type="molecule type" value="Transcribed_RNA"/>
</dbReference>
<protein>
    <submittedName>
        <fullName evidence="1">PPUP8439</fullName>
    </submittedName>
</protein>
<name>A0A0S7EL77_9TELE</name>